<evidence type="ECO:0000256" key="7">
    <source>
        <dbReference type="ARBA" id="ARBA00023017"/>
    </source>
</evidence>
<dbReference type="EMBL" id="JALJOV010000554">
    <property type="protein sequence ID" value="KAK9862806.1"/>
    <property type="molecule type" value="Genomic_DNA"/>
</dbReference>
<feature type="compositionally biased region" description="Basic and acidic residues" evidence="11">
    <location>
        <begin position="43"/>
        <end position="54"/>
    </location>
</feature>
<evidence type="ECO:0000313" key="13">
    <source>
        <dbReference type="Proteomes" id="UP001485043"/>
    </source>
</evidence>
<proteinExistence type="inferred from homology"/>
<keyword evidence="9" id="KW-0206">Cytoskeleton</keyword>
<comment type="subcellular location">
    <subcellularLocation>
        <location evidence="1">Cytoplasm</location>
        <location evidence="1">Cytoskeleton</location>
        <location evidence="1">Cilium axoneme</location>
    </subcellularLocation>
</comment>
<dbReference type="Pfam" id="PF00400">
    <property type="entry name" value="WD40"/>
    <property type="match status" value="1"/>
</dbReference>
<keyword evidence="7" id="KW-0243">Dynein</keyword>
<gene>
    <name evidence="12" type="ORF">WJX84_010841</name>
</gene>
<evidence type="ECO:0000256" key="11">
    <source>
        <dbReference type="SAM" id="MobiDB-lite"/>
    </source>
</evidence>
<evidence type="ECO:0000256" key="4">
    <source>
        <dbReference type="ARBA" id="ARBA00022574"/>
    </source>
</evidence>
<dbReference type="InterPro" id="IPR015943">
    <property type="entry name" value="WD40/YVTN_repeat-like_dom_sf"/>
</dbReference>
<keyword evidence="5" id="KW-0493">Microtubule</keyword>
<sequence length="496" mass="53913">MVDQLAQHYSTDGYLLHNTSEEAKRQLEQAKAAEEAAARYQTELERVQQRREEGVGTASVGTDSEPPDDSRTLRNQFNFSDRAAQTAVQPPRDRGTATEPPPTASTTGSCSMWQIYDAYIEDQERQAAAEEQSSRPRGGGTGPMSSAAMGRVARVLERMANQNTFADVSMDFRYWDDAADGVREAEGTLLPLWRFTAEKGRHKALTALCWSSDYLDLFAAGYGSYGFLKQCSGLVACFSLKNPSYPEFSCVTDSGVLCLDLHAQHPNLLAVGCYDGSVHVFDIRQKGVRSLYSATAQTGKHTDPVWQNILELHAEPSLAADAADGWEDTSSPGSLAGGCCFDFNQGQDHLFVVGTEEGRIHECSTAHNSGRRAQPVLVFDLGSPVGDVAWSPHAATTFAAATEEGKVHVFDISQNSIEALCEQRVVTQGRLTKVAFNPQHPILLVGDDRGCVTCVKLSPNLRRVSQGDAKQTAKELEVAKLEKVIEVALKGMSEAG</sequence>
<organism evidence="12 13">
    <name type="scientific">Apatococcus fuscideae</name>
    <dbReference type="NCBI Taxonomy" id="2026836"/>
    <lineage>
        <taxon>Eukaryota</taxon>
        <taxon>Viridiplantae</taxon>
        <taxon>Chlorophyta</taxon>
        <taxon>core chlorophytes</taxon>
        <taxon>Trebouxiophyceae</taxon>
        <taxon>Chlorellales</taxon>
        <taxon>Chlorellaceae</taxon>
        <taxon>Apatococcus</taxon>
    </lineage>
</organism>
<dbReference type="InterPro" id="IPR001680">
    <property type="entry name" value="WD40_rpt"/>
</dbReference>
<evidence type="ECO:0000256" key="10">
    <source>
        <dbReference type="ARBA" id="ARBA00023273"/>
    </source>
</evidence>
<evidence type="ECO:0000256" key="2">
    <source>
        <dbReference type="ARBA" id="ARBA00011059"/>
    </source>
</evidence>
<keyword evidence="8" id="KW-0505">Motor protein</keyword>
<feature type="region of interest" description="Disordered" evidence="11">
    <location>
        <begin position="124"/>
        <end position="146"/>
    </location>
</feature>
<feature type="region of interest" description="Disordered" evidence="11">
    <location>
        <begin position="43"/>
        <end position="109"/>
    </location>
</feature>
<name>A0AAW1T1F8_9CHLO</name>
<dbReference type="GO" id="GO:0045504">
    <property type="term" value="F:dynein heavy chain binding"/>
    <property type="evidence" value="ECO:0007669"/>
    <property type="project" value="TreeGrafter"/>
</dbReference>
<evidence type="ECO:0000313" key="12">
    <source>
        <dbReference type="EMBL" id="KAK9862806.1"/>
    </source>
</evidence>
<dbReference type="InterPro" id="IPR036322">
    <property type="entry name" value="WD40_repeat_dom_sf"/>
</dbReference>
<keyword evidence="13" id="KW-1185">Reference proteome</keyword>
<evidence type="ECO:0000256" key="1">
    <source>
        <dbReference type="ARBA" id="ARBA00004430"/>
    </source>
</evidence>
<dbReference type="PANTHER" id="PTHR12442:SF11">
    <property type="entry name" value="DYNEIN AXONEMAL INTERMEDIATE CHAIN 1"/>
    <property type="match status" value="1"/>
</dbReference>
<dbReference type="GO" id="GO:0005874">
    <property type="term" value="C:microtubule"/>
    <property type="evidence" value="ECO:0007669"/>
    <property type="project" value="UniProtKB-KW"/>
</dbReference>
<accession>A0AAW1T1F8</accession>
<keyword evidence="10" id="KW-0966">Cell projection</keyword>
<dbReference type="AlphaFoldDB" id="A0AAW1T1F8"/>
<feature type="compositionally biased region" description="Basic and acidic residues" evidence="11">
    <location>
        <begin position="124"/>
        <end position="134"/>
    </location>
</feature>
<dbReference type="InterPro" id="IPR050687">
    <property type="entry name" value="Dynein_IC"/>
</dbReference>
<dbReference type="GO" id="GO:0003341">
    <property type="term" value="P:cilium movement"/>
    <property type="evidence" value="ECO:0007669"/>
    <property type="project" value="TreeGrafter"/>
</dbReference>
<dbReference type="SUPFAM" id="SSF50978">
    <property type="entry name" value="WD40 repeat-like"/>
    <property type="match status" value="1"/>
</dbReference>
<comment type="similarity">
    <text evidence="2">Belongs to the dynein intermediate chain family.</text>
</comment>
<evidence type="ECO:0000256" key="5">
    <source>
        <dbReference type="ARBA" id="ARBA00022701"/>
    </source>
</evidence>
<dbReference type="Proteomes" id="UP001485043">
    <property type="component" value="Unassembled WGS sequence"/>
</dbReference>
<evidence type="ECO:0008006" key="14">
    <source>
        <dbReference type="Google" id="ProtNLM"/>
    </source>
</evidence>
<evidence type="ECO:0000256" key="9">
    <source>
        <dbReference type="ARBA" id="ARBA00023212"/>
    </source>
</evidence>
<dbReference type="GO" id="GO:0036158">
    <property type="term" value="P:outer dynein arm assembly"/>
    <property type="evidence" value="ECO:0007669"/>
    <property type="project" value="TreeGrafter"/>
</dbReference>
<dbReference type="PANTHER" id="PTHR12442">
    <property type="entry name" value="DYNEIN INTERMEDIATE CHAIN"/>
    <property type="match status" value="1"/>
</dbReference>
<keyword evidence="4" id="KW-0853">WD repeat</keyword>
<evidence type="ECO:0000256" key="8">
    <source>
        <dbReference type="ARBA" id="ARBA00023175"/>
    </source>
</evidence>
<evidence type="ECO:0000256" key="6">
    <source>
        <dbReference type="ARBA" id="ARBA00022737"/>
    </source>
</evidence>
<dbReference type="GO" id="GO:0036157">
    <property type="term" value="C:outer dynein arm"/>
    <property type="evidence" value="ECO:0007669"/>
    <property type="project" value="TreeGrafter"/>
</dbReference>
<dbReference type="GO" id="GO:0045503">
    <property type="term" value="F:dynein light chain binding"/>
    <property type="evidence" value="ECO:0007669"/>
    <property type="project" value="TreeGrafter"/>
</dbReference>
<keyword evidence="3" id="KW-0963">Cytoplasm</keyword>
<protein>
    <recommendedName>
        <fullName evidence="14">Dynein intermediate chain</fullName>
    </recommendedName>
</protein>
<keyword evidence="6" id="KW-0677">Repeat</keyword>
<dbReference type="SMART" id="SM00320">
    <property type="entry name" value="WD40"/>
    <property type="match status" value="3"/>
</dbReference>
<dbReference type="Gene3D" id="2.130.10.10">
    <property type="entry name" value="YVTN repeat-like/Quinoprotein amine dehydrogenase"/>
    <property type="match status" value="2"/>
</dbReference>
<evidence type="ECO:0000256" key="3">
    <source>
        <dbReference type="ARBA" id="ARBA00022490"/>
    </source>
</evidence>
<reference evidence="12 13" key="1">
    <citation type="journal article" date="2024" name="Nat. Commun.">
        <title>Phylogenomics reveals the evolutionary origins of lichenization in chlorophyte algae.</title>
        <authorList>
            <person name="Puginier C."/>
            <person name="Libourel C."/>
            <person name="Otte J."/>
            <person name="Skaloud P."/>
            <person name="Haon M."/>
            <person name="Grisel S."/>
            <person name="Petersen M."/>
            <person name="Berrin J.G."/>
            <person name="Delaux P.M."/>
            <person name="Dal Grande F."/>
            <person name="Keller J."/>
        </authorList>
    </citation>
    <scope>NUCLEOTIDE SEQUENCE [LARGE SCALE GENOMIC DNA]</scope>
    <source>
        <strain evidence="12 13">SAG 2523</strain>
    </source>
</reference>
<comment type="caution">
    <text evidence="12">The sequence shown here is derived from an EMBL/GenBank/DDBJ whole genome shotgun (WGS) entry which is preliminary data.</text>
</comment>